<evidence type="ECO:0000313" key="3">
    <source>
        <dbReference type="Proteomes" id="UP001651158"/>
    </source>
</evidence>
<feature type="compositionally biased region" description="Low complexity" evidence="1">
    <location>
        <begin position="249"/>
        <end position="261"/>
    </location>
</feature>
<accession>A0ABR4Q1R7</accession>
<reference evidence="2 3" key="1">
    <citation type="journal article" date="2022" name="Front. Cell. Infect. Microbiol.">
        <title>The Genomes of Two Strains of Taenia crassiceps the Animal Model for the Study of Human Cysticercosis.</title>
        <authorList>
            <person name="Bobes R.J."/>
            <person name="Estrada K."/>
            <person name="Rios-Valencia D.G."/>
            <person name="Calderon-Gallegos A."/>
            <person name="de la Torre P."/>
            <person name="Carrero J.C."/>
            <person name="Sanchez-Flores A."/>
            <person name="Laclette J.P."/>
        </authorList>
    </citation>
    <scope>NUCLEOTIDE SEQUENCE [LARGE SCALE GENOMIC DNA]</scope>
    <source>
        <strain evidence="2">WFUcys</strain>
    </source>
</reference>
<organism evidence="2 3">
    <name type="scientific">Taenia crassiceps</name>
    <dbReference type="NCBI Taxonomy" id="6207"/>
    <lineage>
        <taxon>Eukaryota</taxon>
        <taxon>Metazoa</taxon>
        <taxon>Spiralia</taxon>
        <taxon>Lophotrochozoa</taxon>
        <taxon>Platyhelminthes</taxon>
        <taxon>Cestoda</taxon>
        <taxon>Eucestoda</taxon>
        <taxon>Cyclophyllidea</taxon>
        <taxon>Taeniidae</taxon>
        <taxon>Taenia</taxon>
    </lineage>
</organism>
<dbReference type="EMBL" id="JAKROA010000016">
    <property type="protein sequence ID" value="KAL5103626.1"/>
    <property type="molecule type" value="Genomic_DNA"/>
</dbReference>
<comment type="caution">
    <text evidence="2">The sequence shown here is derived from an EMBL/GenBank/DDBJ whole genome shotgun (WGS) entry which is preliminary data.</text>
</comment>
<sequence length="290" mass="31688">MGLHRGCEDNQNSQEDVVAAKGQSIYSEATRTPDVKPTVGECEAKQVHSQYGVCILANAFILRATLGCALTQRVTLAVRCGGGLKCQCLDDDDDLGDSVAVPKVRHLCRPLLLTTARSHPSLLQPLEGSTRQPSRMLLRSWTDCVSTLQCQPKFLSQLHGERHILSTEITPPYLSGDCITRDDVVGDRRGVLPLEATYDKEMLPVDRTLHYTLSKDGVCKLVVNCATASGELTGRPFPLRRGSWALRTAPPSSAAAKHSPSVGESTNHSEPVRQSLCKKYTHLFPLRCIS</sequence>
<feature type="region of interest" description="Disordered" evidence="1">
    <location>
        <begin position="248"/>
        <end position="270"/>
    </location>
</feature>
<proteinExistence type="predicted"/>
<keyword evidence="3" id="KW-1185">Reference proteome</keyword>
<dbReference type="Proteomes" id="UP001651158">
    <property type="component" value="Unassembled WGS sequence"/>
</dbReference>
<name>A0ABR4Q1R7_9CEST</name>
<evidence type="ECO:0000313" key="2">
    <source>
        <dbReference type="EMBL" id="KAL5103626.1"/>
    </source>
</evidence>
<evidence type="ECO:0000256" key="1">
    <source>
        <dbReference type="SAM" id="MobiDB-lite"/>
    </source>
</evidence>
<gene>
    <name evidence="2" type="ORF">TcWFU_000467</name>
</gene>
<protein>
    <submittedName>
        <fullName evidence="2">Uncharacterized protein</fullName>
    </submittedName>
</protein>